<dbReference type="SMART" id="SM00358">
    <property type="entry name" value="DSRM"/>
    <property type="match status" value="1"/>
</dbReference>
<comment type="caution">
    <text evidence="12">The sequence shown here is derived from an EMBL/GenBank/DDBJ whole genome shotgun (WGS) entry which is preliminary data.</text>
</comment>
<keyword evidence="5" id="KW-0460">Magnesium</keyword>
<evidence type="ECO:0000256" key="6">
    <source>
        <dbReference type="ARBA" id="ARBA00022884"/>
    </source>
</evidence>
<comment type="similarity">
    <text evidence="1">Belongs to the ribonuclease III family.</text>
</comment>
<dbReference type="PANTHER" id="PTHR14950">
    <property type="entry name" value="DICER-RELATED"/>
    <property type="match status" value="1"/>
</dbReference>
<evidence type="ECO:0000313" key="12">
    <source>
        <dbReference type="EMBL" id="MBU3849032.1"/>
    </source>
</evidence>
<proteinExistence type="inferred from homology"/>
<evidence type="ECO:0000256" key="4">
    <source>
        <dbReference type="ARBA" id="ARBA00022801"/>
    </source>
</evidence>
<dbReference type="CDD" id="cd00593">
    <property type="entry name" value="RIBOc"/>
    <property type="match status" value="1"/>
</dbReference>
<comment type="function">
    <text evidence="8">Digests double-stranded RNA. Involved in the processing of primary rRNA transcript to yield the immediate precursors to the large and small rRNAs (23S and 16S). Processes some mRNAs, and tRNAs when they are encoded in the rRNA operon. Processes pre-crRNA and tracrRNA of type II CRISPR loci if present in the organism.</text>
</comment>
<organism evidence="12 13">
    <name type="scientific">Candidatus Treponema excrementipullorum</name>
    <dbReference type="NCBI Taxonomy" id="2838768"/>
    <lineage>
        <taxon>Bacteria</taxon>
        <taxon>Pseudomonadati</taxon>
        <taxon>Spirochaetota</taxon>
        <taxon>Spirochaetia</taxon>
        <taxon>Spirochaetales</taxon>
        <taxon>Treponemataceae</taxon>
        <taxon>Treponema</taxon>
    </lineage>
</organism>
<dbReference type="EMBL" id="JAHLFV010000012">
    <property type="protein sequence ID" value="MBU3849032.1"/>
    <property type="molecule type" value="Genomic_DNA"/>
</dbReference>
<dbReference type="PANTHER" id="PTHR14950:SF37">
    <property type="entry name" value="ENDORIBONUCLEASE DICER"/>
    <property type="match status" value="1"/>
</dbReference>
<keyword evidence="4" id="KW-0378">Hydrolase</keyword>
<dbReference type="GO" id="GO:0046872">
    <property type="term" value="F:metal ion binding"/>
    <property type="evidence" value="ECO:0007669"/>
    <property type="project" value="UniProtKB-KW"/>
</dbReference>
<keyword evidence="6 9" id="KW-0694">RNA-binding</keyword>
<dbReference type="GO" id="GO:0003723">
    <property type="term" value="F:RNA binding"/>
    <property type="evidence" value="ECO:0007669"/>
    <property type="project" value="UniProtKB-UniRule"/>
</dbReference>
<name>A0A9E2NXZ3_9SPIR</name>
<dbReference type="PROSITE" id="PS50142">
    <property type="entry name" value="RNASE_3_2"/>
    <property type="match status" value="1"/>
</dbReference>
<evidence type="ECO:0000313" key="13">
    <source>
        <dbReference type="Proteomes" id="UP000823914"/>
    </source>
</evidence>
<dbReference type="InterPro" id="IPR000999">
    <property type="entry name" value="RNase_III_dom"/>
</dbReference>
<dbReference type="Pfam" id="PF00035">
    <property type="entry name" value="dsrm"/>
    <property type="match status" value="1"/>
</dbReference>
<evidence type="ECO:0000256" key="1">
    <source>
        <dbReference type="ARBA" id="ARBA00010183"/>
    </source>
</evidence>
<protein>
    <recommendedName>
        <fullName evidence="2">Ribonuclease 3</fullName>
    </recommendedName>
    <alternativeName>
        <fullName evidence="7">Ribonuclease III</fullName>
    </alternativeName>
</protein>
<dbReference type="InterPro" id="IPR036389">
    <property type="entry name" value="RNase_III_sf"/>
</dbReference>
<feature type="domain" description="DRBM" evidence="10">
    <location>
        <begin position="246"/>
        <end position="316"/>
    </location>
</feature>
<evidence type="ECO:0000256" key="8">
    <source>
        <dbReference type="ARBA" id="ARBA00049596"/>
    </source>
</evidence>
<gene>
    <name evidence="12" type="ORF">IAA16_00525</name>
</gene>
<accession>A0A9E2NXZ3</accession>
<evidence type="ECO:0000259" key="10">
    <source>
        <dbReference type="PROSITE" id="PS50137"/>
    </source>
</evidence>
<dbReference type="GO" id="GO:0004525">
    <property type="term" value="F:ribonuclease III activity"/>
    <property type="evidence" value="ECO:0007669"/>
    <property type="project" value="InterPro"/>
</dbReference>
<dbReference type="SUPFAM" id="SSF54768">
    <property type="entry name" value="dsRNA-binding domain-like"/>
    <property type="match status" value="1"/>
</dbReference>
<dbReference type="Pfam" id="PF14622">
    <property type="entry name" value="Ribonucleas_3_3"/>
    <property type="match status" value="1"/>
</dbReference>
<dbReference type="AlphaFoldDB" id="A0A9E2NXZ3"/>
<dbReference type="Proteomes" id="UP000823914">
    <property type="component" value="Unassembled WGS sequence"/>
</dbReference>
<reference evidence="12" key="1">
    <citation type="journal article" date="2021" name="PeerJ">
        <title>Extensive microbial diversity within the chicken gut microbiome revealed by metagenomics and culture.</title>
        <authorList>
            <person name="Gilroy R."/>
            <person name="Ravi A."/>
            <person name="Getino M."/>
            <person name="Pursley I."/>
            <person name="Horton D.L."/>
            <person name="Alikhan N.F."/>
            <person name="Baker D."/>
            <person name="Gharbi K."/>
            <person name="Hall N."/>
            <person name="Watson M."/>
            <person name="Adriaenssens E.M."/>
            <person name="Foster-Nyarko E."/>
            <person name="Jarju S."/>
            <person name="Secka A."/>
            <person name="Antonio M."/>
            <person name="Oren A."/>
            <person name="Chaudhuri R.R."/>
            <person name="La Ragione R."/>
            <person name="Hildebrand F."/>
            <person name="Pallen M.J."/>
        </authorList>
    </citation>
    <scope>NUCLEOTIDE SEQUENCE</scope>
    <source>
        <strain evidence="12">Gambia15-2214</strain>
    </source>
</reference>
<dbReference type="SUPFAM" id="SSF69065">
    <property type="entry name" value="RNase III domain-like"/>
    <property type="match status" value="1"/>
</dbReference>
<evidence type="ECO:0000256" key="2">
    <source>
        <dbReference type="ARBA" id="ARBA00017706"/>
    </source>
</evidence>
<evidence type="ECO:0000256" key="7">
    <source>
        <dbReference type="ARBA" id="ARBA00032486"/>
    </source>
</evidence>
<dbReference type="GO" id="GO:0006396">
    <property type="term" value="P:RNA processing"/>
    <property type="evidence" value="ECO:0007669"/>
    <property type="project" value="InterPro"/>
</dbReference>
<dbReference type="PROSITE" id="PS50137">
    <property type="entry name" value="DS_RBD"/>
    <property type="match status" value="1"/>
</dbReference>
<reference evidence="12" key="2">
    <citation type="submission" date="2021-04" db="EMBL/GenBank/DDBJ databases">
        <authorList>
            <person name="Gilroy R."/>
        </authorList>
    </citation>
    <scope>NUCLEOTIDE SEQUENCE</scope>
    <source>
        <strain evidence="12">Gambia15-2214</strain>
    </source>
</reference>
<evidence type="ECO:0000256" key="3">
    <source>
        <dbReference type="ARBA" id="ARBA00022723"/>
    </source>
</evidence>
<evidence type="ECO:0000259" key="11">
    <source>
        <dbReference type="PROSITE" id="PS50142"/>
    </source>
</evidence>
<dbReference type="Gene3D" id="3.30.160.20">
    <property type="match status" value="1"/>
</dbReference>
<evidence type="ECO:0000256" key="9">
    <source>
        <dbReference type="PROSITE-ProRule" id="PRU00266"/>
    </source>
</evidence>
<dbReference type="Gene3D" id="1.10.1520.10">
    <property type="entry name" value="Ribonuclease III domain"/>
    <property type="match status" value="1"/>
</dbReference>
<keyword evidence="3" id="KW-0479">Metal-binding</keyword>
<feature type="domain" description="RNase III" evidence="11">
    <location>
        <begin position="6"/>
        <end position="143"/>
    </location>
</feature>
<sequence length="338" mass="39486">MNDFPSGHIQKLIGYNFKNERLLQQAFVRSSYAKENSGFLDNEKLEFYGDAALDYYITRAMYNQFSEITEDCQLYSEKTEHDLTEIRAYNVDTESLAHCIEITGLQNYLLMNKSDIKNKVQNSPGVMADLFEAIVGAVAVDSEWDFDEISNVCRTMLKLLSFDINYLQWLEDWCNEQEVQYKFNKQITYFATLKKRFELSIRELNIQVSSEIPDEYPALIDCAKQVYELIEISEMKQIIGSPDRNNAIMQLNVLYQKDFIEEPKYSFEEEHDDNGNPVWICFCELNELDDVYRGIMSAKKSAKKEAAYEALCALLNMSPIDTDDDTYEDEYWFDDDLD</sequence>
<evidence type="ECO:0000256" key="5">
    <source>
        <dbReference type="ARBA" id="ARBA00022842"/>
    </source>
</evidence>
<dbReference type="InterPro" id="IPR014720">
    <property type="entry name" value="dsRBD_dom"/>
</dbReference>
<dbReference type="SMART" id="SM00535">
    <property type="entry name" value="RIBOc"/>
    <property type="match status" value="1"/>
</dbReference>